<feature type="compositionally biased region" description="Low complexity" evidence="6">
    <location>
        <begin position="914"/>
        <end position="924"/>
    </location>
</feature>
<feature type="compositionally biased region" description="Polar residues" evidence="6">
    <location>
        <begin position="1085"/>
        <end position="1120"/>
    </location>
</feature>
<dbReference type="PANTHER" id="PTHR45080">
    <property type="entry name" value="CONTACTIN 5"/>
    <property type="match status" value="1"/>
</dbReference>
<feature type="region of interest" description="Disordered" evidence="6">
    <location>
        <begin position="1060"/>
        <end position="1195"/>
    </location>
</feature>
<feature type="compositionally biased region" description="Low complexity" evidence="6">
    <location>
        <begin position="69"/>
        <end position="87"/>
    </location>
</feature>
<dbReference type="InterPro" id="IPR013098">
    <property type="entry name" value="Ig_I-set"/>
</dbReference>
<dbReference type="InterPro" id="IPR003598">
    <property type="entry name" value="Ig_sub2"/>
</dbReference>
<feature type="compositionally biased region" description="Basic and acidic residues" evidence="6">
    <location>
        <begin position="647"/>
        <end position="656"/>
    </location>
</feature>
<feature type="region of interest" description="Disordered" evidence="6">
    <location>
        <begin position="1225"/>
        <end position="1293"/>
    </location>
</feature>
<evidence type="ECO:0000256" key="4">
    <source>
        <dbReference type="ARBA" id="ARBA00023157"/>
    </source>
</evidence>
<feature type="compositionally biased region" description="Pro residues" evidence="6">
    <location>
        <begin position="1255"/>
        <end position="1268"/>
    </location>
</feature>
<feature type="compositionally biased region" description="Acidic residues" evidence="6">
    <location>
        <begin position="607"/>
        <end position="625"/>
    </location>
</feature>
<feature type="region of interest" description="Disordered" evidence="6">
    <location>
        <begin position="275"/>
        <end position="328"/>
    </location>
</feature>
<feature type="domain" description="Ig-like" evidence="7">
    <location>
        <begin position="706"/>
        <end position="787"/>
    </location>
</feature>
<keyword evidence="4" id="KW-1015">Disulfide bond</keyword>
<name>A0A9D3Y0F3_DREPO</name>
<feature type="compositionally biased region" description="Low complexity" evidence="6">
    <location>
        <begin position="944"/>
        <end position="971"/>
    </location>
</feature>
<dbReference type="InterPro" id="IPR003599">
    <property type="entry name" value="Ig_sub"/>
</dbReference>
<evidence type="ECO:0000259" key="7">
    <source>
        <dbReference type="PROSITE" id="PS50835"/>
    </source>
</evidence>
<feature type="compositionally biased region" description="Basic and acidic residues" evidence="6">
    <location>
        <begin position="277"/>
        <end position="300"/>
    </location>
</feature>
<dbReference type="InterPro" id="IPR050958">
    <property type="entry name" value="Cell_Adh-Cytoskel_Orgn"/>
</dbReference>
<dbReference type="SMART" id="SM00408">
    <property type="entry name" value="IGc2"/>
    <property type="match status" value="2"/>
</dbReference>
<reference evidence="8" key="2">
    <citation type="submission" date="2020-11" db="EMBL/GenBank/DDBJ databases">
        <authorList>
            <person name="McCartney M.A."/>
            <person name="Auch B."/>
            <person name="Kono T."/>
            <person name="Mallez S."/>
            <person name="Becker A."/>
            <person name="Gohl D.M."/>
            <person name="Silverstein K.A.T."/>
            <person name="Koren S."/>
            <person name="Bechman K.B."/>
            <person name="Herman A."/>
            <person name="Abrahante J.E."/>
            <person name="Garbe J."/>
        </authorList>
    </citation>
    <scope>NUCLEOTIDE SEQUENCE</scope>
    <source>
        <strain evidence="8">Duluth1</strain>
        <tissue evidence="8">Whole animal</tissue>
    </source>
</reference>
<dbReference type="FunFam" id="2.60.40.10:FF:000425">
    <property type="entry name" value="Myosin light chain kinase"/>
    <property type="match status" value="1"/>
</dbReference>
<reference evidence="8" key="1">
    <citation type="journal article" date="2019" name="bioRxiv">
        <title>The Genome of the Zebra Mussel, Dreissena polymorpha: A Resource for Invasive Species Research.</title>
        <authorList>
            <person name="McCartney M.A."/>
            <person name="Auch B."/>
            <person name="Kono T."/>
            <person name="Mallez S."/>
            <person name="Zhang Y."/>
            <person name="Obille A."/>
            <person name="Becker A."/>
            <person name="Abrahante J.E."/>
            <person name="Garbe J."/>
            <person name="Badalamenti J.P."/>
            <person name="Herman A."/>
            <person name="Mangelson H."/>
            <person name="Liachko I."/>
            <person name="Sullivan S."/>
            <person name="Sone E.D."/>
            <person name="Koren S."/>
            <person name="Silverstein K.A.T."/>
            <person name="Beckman K.B."/>
            <person name="Gohl D.M."/>
        </authorList>
    </citation>
    <scope>NUCLEOTIDE SEQUENCE</scope>
    <source>
        <strain evidence="8">Duluth1</strain>
        <tissue evidence="8">Whole animal</tissue>
    </source>
</reference>
<sequence>MIRGRKEGKSYATWFIGFDSEIENGLFSPPPIPSTNHVGKHSVSVATNGNHDNLESSPDTSFESIPMGTQTTSLPSPSMTTTPTQTSEDLQQKEKEKRDIYKEAFENTLRTEEAKFKVRFDNLLSEMQESFEKLPSRDQYGSTSYGDLMTNYRSRVKDLLVSLSQRLELAVESFDETCANNPSLTSLKVRQIISKLIEDRLGENLDLTSDEAVSDLSSLSDESSEQKSLEEQIAQAVIARMLELHRNQNGIHLDLDEPRLADERCYSSNSEVKIVGRSRDSSLSEEPQVHENVPKEKKLSTSDTQTDMEKRLSTSDTQTDKKKKISTSDTQTDAIHILESERDINANEKTRGVFIEPVGETSDTEVTQDLVDGEEMEAYEADKTNQNNVSAKQRVFRSLSNDTDEADQKKNKEDEDILRLEFEKLRSFAKEVVPKPLYEAVKYEEDIEDEEDPVDESMDYKIIDHEESQNEFESRMFTFDKVHDSEHHSLPDFSDLDYEYHDFGVTEVDPDLLSMNLAPILEETEEELAEEVEEEEEEGGATGAEGGVSGTDWRGNWMFKGAAGMDTYENLSRREKQSLDFGEGIVRVPQPNVNLLAPTIGNRDVDEMSSDLSDEESHDASDEGDSFYAKTSEEIARISLSRSRRSVHTDSEHEIDTNISSHSASFSDSGVNTNLLGTASLSSSRMSLKTAVKLSEDLIPSERDDPKFEIPPVSVTICEGEPAKFTCRVAGSQTLDIFWYRVLEEVEELENSEYFEIIKDGCRQSLTMYNMTTEHAGQYMCMAINENGRCCQYFILTVKKNTTELKAPEFLKTLTDVEVIEGQSVKFRVKVKGIPQPRVVWFKDGQILLNQLNYKLERFGNRDYILAITTASMDEDAEYSALAKNIAGEARSSAQLIVEPKDKPESVPPKTKKSSFSDSNSISTESKKPKEDFPDLSYLRLGRSRTSANKSATSSSLSSSSAAMPGASEPSVVENDSSLEESSDYPEVQSAADASIVRRRKPADVMTTSTPRNSETERVFQVDSDTSNIPCDNSMVAIETSHDGDNQSYKSEISLNPMTTNMSASAKNGDSSAKPLTRSVLTARGYSQSDDMDVNSRTLTATDRQNSTDSDRTSSMNVSFERNELSSSLNSSSSECLVVNLGPKSENLEPYRKDFYINSPPTSPRGVTPSSRESTSRESTPLTSPRSRTEEKIVLSAPVSRSVGIHGNTSLSLEEKVRALQQIQLSDTRTTINSETMETPPPPKVVASSKAYHAPKPPPPRPITPPPIEKPEPTFLKGITSESDLPESRTEFNEEYSIELPSVNRLKAMFGGTKQTEKDSSIKRIHSITARSVPKEQLERLKDSSGDTSGAIDSSANDTKPVQPGRSTALTTGQQIKQTPNMPKQVYHFSEDNKSKKQSTHIPKQSVQISSSVKPVGQAKRKISKCCED</sequence>
<feature type="region of interest" description="Disordered" evidence="6">
    <location>
        <begin position="1311"/>
        <end position="1429"/>
    </location>
</feature>
<dbReference type="InterPro" id="IPR007110">
    <property type="entry name" value="Ig-like_dom"/>
</dbReference>
<feature type="compositionally biased region" description="Basic and acidic residues" evidence="6">
    <location>
        <begin position="1146"/>
        <end position="1155"/>
    </location>
</feature>
<feature type="domain" description="Ig-like" evidence="7">
    <location>
        <begin position="808"/>
        <end position="899"/>
    </location>
</feature>
<feature type="compositionally biased region" description="Basic residues" evidence="6">
    <location>
        <begin position="1419"/>
        <end position="1429"/>
    </location>
</feature>
<gene>
    <name evidence="8" type="ORF">DPMN_194442</name>
</gene>
<dbReference type="SMART" id="SM00409">
    <property type="entry name" value="IG"/>
    <property type="match status" value="2"/>
</dbReference>
<accession>A0A9D3Y0F3</accession>
<feature type="region of interest" description="Disordered" evidence="6">
    <location>
        <begin position="602"/>
        <end position="626"/>
    </location>
</feature>
<dbReference type="PANTHER" id="PTHR45080:SF8">
    <property type="entry name" value="IG-LIKE DOMAIN-CONTAINING PROTEIN"/>
    <property type="match status" value="1"/>
</dbReference>
<dbReference type="InterPro" id="IPR013783">
    <property type="entry name" value="Ig-like_fold"/>
</dbReference>
<dbReference type="Pfam" id="PF07679">
    <property type="entry name" value="I-set"/>
    <property type="match status" value="2"/>
</dbReference>
<feature type="compositionally biased region" description="Low complexity" evidence="6">
    <location>
        <begin position="1168"/>
        <end position="1186"/>
    </location>
</feature>
<evidence type="ECO:0000256" key="3">
    <source>
        <dbReference type="ARBA" id="ARBA00022729"/>
    </source>
</evidence>
<feature type="compositionally biased region" description="Polar residues" evidence="6">
    <location>
        <begin position="1346"/>
        <end position="1382"/>
    </location>
</feature>
<evidence type="ECO:0000256" key="5">
    <source>
        <dbReference type="ARBA" id="ARBA00023319"/>
    </source>
</evidence>
<dbReference type="Gene3D" id="2.60.40.10">
    <property type="entry name" value="Immunoglobulins"/>
    <property type="match status" value="2"/>
</dbReference>
<feature type="compositionally biased region" description="Polar residues" evidence="6">
    <location>
        <begin position="1400"/>
        <end position="1413"/>
    </location>
</feature>
<feature type="region of interest" description="Disordered" evidence="6">
    <location>
        <begin position="525"/>
        <end position="550"/>
    </location>
</feature>
<feature type="compositionally biased region" description="Low complexity" evidence="6">
    <location>
        <begin position="1125"/>
        <end position="1135"/>
    </location>
</feature>
<dbReference type="SUPFAM" id="SSF48726">
    <property type="entry name" value="Immunoglobulin"/>
    <property type="match status" value="2"/>
</dbReference>
<evidence type="ECO:0000256" key="1">
    <source>
        <dbReference type="ARBA" id="ARBA00004496"/>
    </source>
</evidence>
<proteinExistence type="predicted"/>
<feature type="compositionally biased region" description="Polar residues" evidence="6">
    <location>
        <begin position="44"/>
        <end position="63"/>
    </location>
</feature>
<feature type="compositionally biased region" description="Polar residues" evidence="6">
    <location>
        <begin position="1225"/>
        <end position="1237"/>
    </location>
</feature>
<keyword evidence="2" id="KW-0963">Cytoplasm</keyword>
<dbReference type="PROSITE" id="PS50835">
    <property type="entry name" value="IG_LIKE"/>
    <property type="match status" value="2"/>
</dbReference>
<evidence type="ECO:0000313" key="8">
    <source>
        <dbReference type="EMBL" id="KAH3689625.1"/>
    </source>
</evidence>
<feature type="region of interest" description="Disordered" evidence="6">
    <location>
        <begin position="894"/>
        <end position="1032"/>
    </location>
</feature>
<feature type="compositionally biased region" description="Gly residues" evidence="6">
    <location>
        <begin position="540"/>
        <end position="549"/>
    </location>
</feature>
<evidence type="ECO:0000256" key="6">
    <source>
        <dbReference type="SAM" id="MobiDB-lite"/>
    </source>
</evidence>
<keyword evidence="5" id="KW-0393">Immunoglobulin domain</keyword>
<evidence type="ECO:0000313" key="9">
    <source>
        <dbReference type="Proteomes" id="UP000828390"/>
    </source>
</evidence>
<dbReference type="InterPro" id="IPR036179">
    <property type="entry name" value="Ig-like_dom_sf"/>
</dbReference>
<feature type="region of interest" description="Disordered" evidence="6">
    <location>
        <begin position="644"/>
        <end position="663"/>
    </location>
</feature>
<comment type="caution">
    <text evidence="8">The sequence shown here is derived from an EMBL/GenBank/DDBJ whole genome shotgun (WGS) entry which is preliminary data.</text>
</comment>
<dbReference type="GO" id="GO:0007156">
    <property type="term" value="P:homophilic cell adhesion via plasma membrane adhesion molecules"/>
    <property type="evidence" value="ECO:0007669"/>
    <property type="project" value="TreeGrafter"/>
</dbReference>
<keyword evidence="3" id="KW-0732">Signal</keyword>
<evidence type="ECO:0000256" key="2">
    <source>
        <dbReference type="ARBA" id="ARBA00022490"/>
    </source>
</evidence>
<feature type="compositionally biased region" description="Basic and acidic residues" evidence="6">
    <location>
        <begin position="1333"/>
        <end position="1345"/>
    </location>
</feature>
<dbReference type="EMBL" id="JAIWYP010000105">
    <property type="protein sequence ID" value="KAH3689625.1"/>
    <property type="molecule type" value="Genomic_DNA"/>
</dbReference>
<dbReference type="GO" id="GO:0005737">
    <property type="term" value="C:cytoplasm"/>
    <property type="evidence" value="ECO:0007669"/>
    <property type="project" value="UniProtKB-SubCell"/>
</dbReference>
<keyword evidence="9" id="KW-1185">Reference proteome</keyword>
<protein>
    <recommendedName>
        <fullName evidence="7">Ig-like domain-containing protein</fullName>
    </recommendedName>
</protein>
<organism evidence="8 9">
    <name type="scientific">Dreissena polymorpha</name>
    <name type="common">Zebra mussel</name>
    <name type="synonym">Mytilus polymorpha</name>
    <dbReference type="NCBI Taxonomy" id="45954"/>
    <lineage>
        <taxon>Eukaryota</taxon>
        <taxon>Metazoa</taxon>
        <taxon>Spiralia</taxon>
        <taxon>Lophotrochozoa</taxon>
        <taxon>Mollusca</taxon>
        <taxon>Bivalvia</taxon>
        <taxon>Autobranchia</taxon>
        <taxon>Heteroconchia</taxon>
        <taxon>Euheterodonta</taxon>
        <taxon>Imparidentia</taxon>
        <taxon>Neoheterodontei</taxon>
        <taxon>Myida</taxon>
        <taxon>Dreissenoidea</taxon>
        <taxon>Dreissenidae</taxon>
        <taxon>Dreissena</taxon>
    </lineage>
</organism>
<feature type="region of interest" description="Disordered" evidence="6">
    <location>
        <begin position="25"/>
        <end position="94"/>
    </location>
</feature>
<feature type="compositionally biased region" description="Acidic residues" evidence="6">
    <location>
        <begin position="525"/>
        <end position="539"/>
    </location>
</feature>
<dbReference type="Proteomes" id="UP000828390">
    <property type="component" value="Unassembled WGS sequence"/>
</dbReference>
<dbReference type="GO" id="GO:0005886">
    <property type="term" value="C:plasma membrane"/>
    <property type="evidence" value="ECO:0007669"/>
    <property type="project" value="TreeGrafter"/>
</dbReference>
<feature type="compositionally biased region" description="Polar residues" evidence="6">
    <location>
        <begin position="1060"/>
        <end position="1071"/>
    </location>
</feature>
<comment type="subcellular location">
    <subcellularLocation>
        <location evidence="1">Cytoplasm</location>
    </subcellularLocation>
</comment>